<name>A0A8J3HY04_9CHLR</name>
<dbReference type="AlphaFoldDB" id="A0A8J3HY04"/>
<feature type="transmembrane region" description="Helical" evidence="1">
    <location>
        <begin position="43"/>
        <end position="62"/>
    </location>
</feature>
<protein>
    <submittedName>
        <fullName evidence="2">Uncharacterized protein</fullName>
    </submittedName>
</protein>
<dbReference type="Proteomes" id="UP000612362">
    <property type="component" value="Unassembled WGS sequence"/>
</dbReference>
<organism evidence="2 3">
    <name type="scientific">Ktedonospora formicarum</name>
    <dbReference type="NCBI Taxonomy" id="2778364"/>
    <lineage>
        <taxon>Bacteria</taxon>
        <taxon>Bacillati</taxon>
        <taxon>Chloroflexota</taxon>
        <taxon>Ktedonobacteria</taxon>
        <taxon>Ktedonobacterales</taxon>
        <taxon>Ktedonobacteraceae</taxon>
        <taxon>Ktedonospora</taxon>
    </lineage>
</organism>
<dbReference type="RefSeq" id="WP_220192127.1">
    <property type="nucleotide sequence ID" value="NZ_BNJF01000001.1"/>
</dbReference>
<accession>A0A8J3HY04</accession>
<feature type="transmembrane region" description="Helical" evidence="1">
    <location>
        <begin position="157"/>
        <end position="174"/>
    </location>
</feature>
<evidence type="ECO:0000313" key="2">
    <source>
        <dbReference type="EMBL" id="GHO42603.1"/>
    </source>
</evidence>
<comment type="caution">
    <text evidence="2">The sequence shown here is derived from an EMBL/GenBank/DDBJ whole genome shotgun (WGS) entry which is preliminary data.</text>
</comment>
<keyword evidence="1" id="KW-1133">Transmembrane helix</keyword>
<evidence type="ECO:0000313" key="3">
    <source>
        <dbReference type="Proteomes" id="UP000612362"/>
    </source>
</evidence>
<feature type="transmembrane region" description="Helical" evidence="1">
    <location>
        <begin position="74"/>
        <end position="97"/>
    </location>
</feature>
<dbReference type="EMBL" id="BNJF01000001">
    <property type="protein sequence ID" value="GHO42603.1"/>
    <property type="molecule type" value="Genomic_DNA"/>
</dbReference>
<feature type="transmembrane region" description="Helical" evidence="1">
    <location>
        <begin position="18"/>
        <end position="37"/>
    </location>
</feature>
<evidence type="ECO:0000256" key="1">
    <source>
        <dbReference type="SAM" id="Phobius"/>
    </source>
</evidence>
<keyword evidence="3" id="KW-1185">Reference proteome</keyword>
<gene>
    <name evidence="2" type="ORF">KSX_07660</name>
</gene>
<proteinExistence type="predicted"/>
<reference evidence="2" key="1">
    <citation type="submission" date="2020-10" db="EMBL/GenBank/DDBJ databases">
        <title>Taxonomic study of unclassified bacteria belonging to the class Ktedonobacteria.</title>
        <authorList>
            <person name="Yabe S."/>
            <person name="Wang C.M."/>
            <person name="Zheng Y."/>
            <person name="Sakai Y."/>
            <person name="Cavaletti L."/>
            <person name="Monciardini P."/>
            <person name="Donadio S."/>
        </authorList>
    </citation>
    <scope>NUCLEOTIDE SEQUENCE</scope>
    <source>
        <strain evidence="2">SOSP1-1</strain>
    </source>
</reference>
<sequence length="182" mass="20940">MLRHQLQDNVINGRHSSLLLKLFGVGSLLSIAVLAILNRPLTYAFVYIGVVLLGSLVVFFHIRYSQQIFTRRALPYYGLLALFVIACMASSLLIHGVNTTHNIMPLNQTYEGFPFSWLSHYVLTPQYIPRSILPTYMDQHAYQVQSEWHQRSIVIDSLFYIHVGIIIFAGYQWVRNKLRLSA</sequence>
<keyword evidence="1" id="KW-0812">Transmembrane</keyword>
<keyword evidence="1" id="KW-0472">Membrane</keyword>